<organism evidence="1 2">
    <name type="scientific">Desulfonema magnum</name>
    <dbReference type="NCBI Taxonomy" id="45655"/>
    <lineage>
        <taxon>Bacteria</taxon>
        <taxon>Pseudomonadati</taxon>
        <taxon>Thermodesulfobacteriota</taxon>
        <taxon>Desulfobacteria</taxon>
        <taxon>Desulfobacterales</taxon>
        <taxon>Desulfococcaceae</taxon>
        <taxon>Desulfonema</taxon>
    </lineage>
</organism>
<protein>
    <submittedName>
        <fullName evidence="1">Uncharacterized protein</fullName>
    </submittedName>
</protein>
<keyword evidence="2" id="KW-1185">Reference proteome</keyword>
<reference evidence="1" key="1">
    <citation type="journal article" date="2021" name="Microb. Physiol.">
        <title>Proteogenomic Insights into the Physiology of Marine, Sulfate-Reducing, Filamentous Desulfonema limicola and Desulfonema magnum.</title>
        <authorList>
            <person name="Schnaars V."/>
            <person name="Wohlbrand L."/>
            <person name="Scheve S."/>
            <person name="Hinrichs C."/>
            <person name="Reinhardt R."/>
            <person name="Rabus R."/>
        </authorList>
    </citation>
    <scope>NUCLEOTIDE SEQUENCE</scope>
    <source>
        <strain evidence="1">4be13</strain>
    </source>
</reference>
<evidence type="ECO:0000313" key="2">
    <source>
        <dbReference type="Proteomes" id="UP000663722"/>
    </source>
</evidence>
<sequence>MKLQIGYRFEKITKIRADIFENRCAWKKIRAKQSVLQQPTADNYTRIVPISVL</sequence>
<name>A0A975GK72_9BACT</name>
<gene>
    <name evidence="1" type="ORF">dnm_003970</name>
</gene>
<dbReference type="KEGG" id="dmm:dnm_003970"/>
<proteinExistence type="predicted"/>
<dbReference type="Proteomes" id="UP000663722">
    <property type="component" value="Chromosome"/>
</dbReference>
<accession>A0A975GK72</accession>
<dbReference type="EMBL" id="CP061800">
    <property type="protein sequence ID" value="QTA84401.1"/>
    <property type="molecule type" value="Genomic_DNA"/>
</dbReference>
<evidence type="ECO:0000313" key="1">
    <source>
        <dbReference type="EMBL" id="QTA84401.1"/>
    </source>
</evidence>
<dbReference type="AlphaFoldDB" id="A0A975GK72"/>